<dbReference type="PRINTS" id="PR01573">
    <property type="entry name" value="SUPERTUBBY"/>
</dbReference>
<feature type="domain" description="Tubby C-terminal" evidence="3">
    <location>
        <begin position="149"/>
        <end position="396"/>
    </location>
</feature>
<accession>A0A6P8C923</accession>
<dbReference type="SUPFAM" id="SSF54518">
    <property type="entry name" value="Tubby C-terminal domain-like"/>
    <property type="match status" value="1"/>
</dbReference>
<dbReference type="AlphaFoldDB" id="A0A6P8C923"/>
<evidence type="ECO:0000259" key="3">
    <source>
        <dbReference type="Pfam" id="PF01167"/>
    </source>
</evidence>
<reference evidence="4" key="1">
    <citation type="journal article" date="2020" name="Plant Biotechnol. J.">
        <title>The pomegranate (Punica granatum L.) draft genome dissects genetic divergence between soft- and hard-seeded cultivars.</title>
        <authorList>
            <person name="Luo X."/>
            <person name="Li H."/>
            <person name="Wu Z."/>
            <person name="Yao W."/>
            <person name="Zhao P."/>
            <person name="Cao D."/>
            <person name="Yu H."/>
            <person name="Li K."/>
            <person name="Poudel K."/>
            <person name="Zhao D."/>
            <person name="Zhang F."/>
            <person name="Xia X."/>
            <person name="Chen L."/>
            <person name="Wang Q."/>
            <person name="Jing D."/>
            <person name="Cao S."/>
        </authorList>
    </citation>
    <scope>NUCLEOTIDE SEQUENCE [LARGE SCALE GENOMIC DNA]</scope>
    <source>
        <strain evidence="4">cv. Tunisia</strain>
    </source>
</reference>
<gene>
    <name evidence="5" type="primary">LOC116192988</name>
</gene>
<feature type="region of interest" description="Disordered" evidence="2">
    <location>
        <begin position="24"/>
        <end position="91"/>
    </location>
</feature>
<dbReference type="InterPro" id="IPR000007">
    <property type="entry name" value="Tubby_C"/>
</dbReference>
<dbReference type="PANTHER" id="PTHR16517">
    <property type="entry name" value="TUBBY-RELATED"/>
    <property type="match status" value="1"/>
</dbReference>
<dbReference type="RefSeq" id="XP_031377563.1">
    <property type="nucleotide sequence ID" value="XM_031521703.1"/>
</dbReference>
<feature type="compositionally biased region" description="Low complexity" evidence="2">
    <location>
        <begin position="75"/>
        <end position="91"/>
    </location>
</feature>
<dbReference type="PANTHER" id="PTHR16517:SF131">
    <property type="entry name" value="TUBBY-LIKE PROTEIN 8"/>
    <property type="match status" value="1"/>
</dbReference>
<dbReference type="GeneID" id="116192988"/>
<evidence type="ECO:0000313" key="5">
    <source>
        <dbReference type="RefSeq" id="XP_031377563.1"/>
    </source>
</evidence>
<evidence type="ECO:0000313" key="4">
    <source>
        <dbReference type="Proteomes" id="UP000515151"/>
    </source>
</evidence>
<name>A0A6P8C923_PUNGR</name>
<dbReference type="InterPro" id="IPR025659">
    <property type="entry name" value="Tubby-like_C"/>
</dbReference>
<feature type="compositionally biased region" description="Basic and acidic residues" evidence="2">
    <location>
        <begin position="31"/>
        <end position="48"/>
    </location>
</feature>
<evidence type="ECO:0000256" key="2">
    <source>
        <dbReference type="SAM" id="MobiDB-lite"/>
    </source>
</evidence>
<dbReference type="Pfam" id="PF01167">
    <property type="entry name" value="Tub"/>
    <property type="match status" value="1"/>
</dbReference>
<sequence length="402" mass="44703">MTGPSKSSSIAIARQFSYHSVYVNPLNLNDDPEHDRSSTQDPALDNKENVTPNKKKSVPMLGDKENSAPAPTNGSSAALKKPSSPSSKVLKPSSLQFCMQMNEPDSAFWSKFRDPIGSENSNSANIWDFSDSEAAPASSWSTLPNRTLLCRPLPMDIGRCTCVIVKEPSADGVNGGTLYSLYTNEGKGRQDRKLAVALCKRRNGKSIFTIAQSIKGVLSNADDSYIGAVTANLMGSKYHIWDQGICLNSVAKQSKTLLAVVMFLPTIATWTGSYRTMRAYIPKHQSMQLKSATHVQHINGLPKEWEERVDRVHQLVSRVPNYNKVSKQYELDFRDRGRAGLRIQRSVKNFQLKLEESGKQTILQLGRVEKSRYVMDYRYPLTGYQAFCICLASIDSKLCCTV</sequence>
<evidence type="ECO:0000256" key="1">
    <source>
        <dbReference type="ARBA" id="ARBA00007129"/>
    </source>
</evidence>
<comment type="similarity">
    <text evidence="1">Belongs to the TUB family.</text>
</comment>
<dbReference type="OrthoDB" id="8775810at2759"/>
<protein>
    <submittedName>
        <fullName evidence="5">Tubby-like protein 8</fullName>
    </submittedName>
</protein>
<proteinExistence type="inferred from homology"/>
<dbReference type="Gene3D" id="3.20.90.10">
    <property type="entry name" value="Tubby Protein, Chain A"/>
    <property type="match status" value="1"/>
</dbReference>
<organism evidence="4 5">
    <name type="scientific">Punica granatum</name>
    <name type="common">Pomegranate</name>
    <dbReference type="NCBI Taxonomy" id="22663"/>
    <lineage>
        <taxon>Eukaryota</taxon>
        <taxon>Viridiplantae</taxon>
        <taxon>Streptophyta</taxon>
        <taxon>Embryophyta</taxon>
        <taxon>Tracheophyta</taxon>
        <taxon>Spermatophyta</taxon>
        <taxon>Magnoliopsida</taxon>
        <taxon>eudicotyledons</taxon>
        <taxon>Gunneridae</taxon>
        <taxon>Pentapetalae</taxon>
        <taxon>rosids</taxon>
        <taxon>malvids</taxon>
        <taxon>Myrtales</taxon>
        <taxon>Lythraceae</taxon>
        <taxon>Punica</taxon>
    </lineage>
</organism>
<keyword evidence="4" id="KW-1185">Reference proteome</keyword>
<dbReference type="Proteomes" id="UP000515151">
    <property type="component" value="Chromosome 1"/>
</dbReference>
<reference evidence="5" key="2">
    <citation type="submission" date="2025-08" db="UniProtKB">
        <authorList>
            <consortium name="RefSeq"/>
        </authorList>
    </citation>
    <scope>IDENTIFICATION</scope>
    <source>
        <tissue evidence="5">Leaf</tissue>
    </source>
</reference>